<dbReference type="Pfam" id="PF03283">
    <property type="entry name" value="PAE"/>
    <property type="match status" value="1"/>
</dbReference>
<dbReference type="GO" id="GO:0016787">
    <property type="term" value="F:hydrolase activity"/>
    <property type="evidence" value="ECO:0007669"/>
    <property type="project" value="InterPro"/>
</dbReference>
<reference evidence="3" key="1">
    <citation type="submission" date="2016-10" db="EMBL/GenBank/DDBJ databases">
        <authorList>
            <person name="Varghese N."/>
            <person name="Submissions S."/>
        </authorList>
    </citation>
    <scope>NUCLEOTIDE SEQUENCE [LARGE SCALE GENOMIC DNA]</scope>
    <source>
        <strain evidence="3">DSM 17044</strain>
    </source>
</reference>
<sequence length="126" mass="13578">MRGPGPLLTSKGLPLDRTLNATPLSGLGILSRDPAENPTFANANQASGHYCLSGLWTGTNPTPQFVDGNRKLYFNGRLNARAMLEILRRDYGLDDRDPEVKVIWTGQSAGGQGAQNNADQLARAMP</sequence>
<evidence type="ECO:0000313" key="2">
    <source>
        <dbReference type="EMBL" id="SEK92144.1"/>
    </source>
</evidence>
<feature type="compositionally biased region" description="Low complexity" evidence="1">
    <location>
        <begin position="114"/>
        <end position="126"/>
    </location>
</feature>
<dbReference type="Proteomes" id="UP000182719">
    <property type="component" value="Unassembled WGS sequence"/>
</dbReference>
<dbReference type="EMBL" id="FOAP01000003">
    <property type="protein sequence ID" value="SEK92144.1"/>
    <property type="molecule type" value="Genomic_DNA"/>
</dbReference>
<dbReference type="AlphaFoldDB" id="A0A1H7KZY5"/>
<protein>
    <submittedName>
        <fullName evidence="2">Pectinacetylesterase</fullName>
    </submittedName>
</protein>
<dbReference type="PANTHER" id="PTHR21562:SF122">
    <property type="entry name" value="PALMITOLEOYL-PROTEIN CARBOXYLESTERASE NOTUM"/>
    <property type="match status" value="1"/>
</dbReference>
<accession>A0A1H7KZY5</accession>
<gene>
    <name evidence="2" type="ORF">SAMN05444354_10375</name>
</gene>
<evidence type="ECO:0000256" key="1">
    <source>
        <dbReference type="SAM" id="MobiDB-lite"/>
    </source>
</evidence>
<proteinExistence type="predicted"/>
<keyword evidence="3" id="KW-1185">Reference proteome</keyword>
<dbReference type="RefSeq" id="WP_245768457.1">
    <property type="nucleotide sequence ID" value="NZ_FOAP01000003.1"/>
</dbReference>
<organism evidence="2 3">
    <name type="scientific">Stigmatella aurantiaca</name>
    <dbReference type="NCBI Taxonomy" id="41"/>
    <lineage>
        <taxon>Bacteria</taxon>
        <taxon>Pseudomonadati</taxon>
        <taxon>Myxococcota</taxon>
        <taxon>Myxococcia</taxon>
        <taxon>Myxococcales</taxon>
        <taxon>Cystobacterineae</taxon>
        <taxon>Archangiaceae</taxon>
        <taxon>Stigmatella</taxon>
    </lineage>
</organism>
<name>A0A1H7KZY5_STIAU</name>
<feature type="region of interest" description="Disordered" evidence="1">
    <location>
        <begin position="107"/>
        <end position="126"/>
    </location>
</feature>
<evidence type="ECO:0000313" key="3">
    <source>
        <dbReference type="Proteomes" id="UP000182719"/>
    </source>
</evidence>
<dbReference type="PANTHER" id="PTHR21562">
    <property type="entry name" value="NOTUM-RELATED"/>
    <property type="match status" value="1"/>
</dbReference>
<dbReference type="InterPro" id="IPR004963">
    <property type="entry name" value="PAE/NOTUM"/>
</dbReference>